<proteinExistence type="predicted"/>
<sequence>MADSRVTHSELGFYTICASFAVLFSQVRSHWGSEAPTDTEINPLIGLPNQHIVGLPYVP</sequence>
<gene>
    <name evidence="1" type="ORF">QFZ56_001054</name>
</gene>
<comment type="caution">
    <text evidence="1">The sequence shown here is derived from an EMBL/GenBank/DDBJ whole genome shotgun (WGS) entry which is preliminary data.</text>
</comment>
<evidence type="ECO:0000313" key="2">
    <source>
        <dbReference type="Proteomes" id="UP001243364"/>
    </source>
</evidence>
<evidence type="ECO:0008006" key="3">
    <source>
        <dbReference type="Google" id="ProtNLM"/>
    </source>
</evidence>
<name>A0ABU0PVV1_STRAH</name>
<dbReference type="EMBL" id="JAUSYA010000001">
    <property type="protein sequence ID" value="MDQ0682091.1"/>
    <property type="molecule type" value="Genomic_DNA"/>
</dbReference>
<organism evidence="1 2">
    <name type="scientific">Streptomyces achromogenes</name>
    <dbReference type="NCBI Taxonomy" id="67255"/>
    <lineage>
        <taxon>Bacteria</taxon>
        <taxon>Bacillati</taxon>
        <taxon>Actinomycetota</taxon>
        <taxon>Actinomycetes</taxon>
        <taxon>Kitasatosporales</taxon>
        <taxon>Streptomycetaceae</taxon>
        <taxon>Streptomyces</taxon>
    </lineage>
</organism>
<reference evidence="1 2" key="1">
    <citation type="submission" date="2023-07" db="EMBL/GenBank/DDBJ databases">
        <title>Comparative genomics of wheat-associated soil bacteria to identify genetic determinants of phenazine resistance.</title>
        <authorList>
            <person name="Mouncey N."/>
        </authorList>
    </citation>
    <scope>NUCLEOTIDE SEQUENCE [LARGE SCALE GENOMIC DNA]</scope>
    <source>
        <strain evidence="1 2">W4I19-2</strain>
    </source>
</reference>
<evidence type="ECO:0000313" key="1">
    <source>
        <dbReference type="EMBL" id="MDQ0682091.1"/>
    </source>
</evidence>
<accession>A0ABU0PVV1</accession>
<keyword evidence="2" id="KW-1185">Reference proteome</keyword>
<dbReference type="Proteomes" id="UP001243364">
    <property type="component" value="Unassembled WGS sequence"/>
</dbReference>
<protein>
    <recommendedName>
        <fullName evidence="3">Transposase</fullName>
    </recommendedName>
</protein>